<dbReference type="PROSITE" id="PS50943">
    <property type="entry name" value="HTH_CROC1"/>
    <property type="match status" value="1"/>
</dbReference>
<dbReference type="InterPro" id="IPR001387">
    <property type="entry name" value="Cro/C1-type_HTH"/>
</dbReference>
<dbReference type="RefSeq" id="WP_096046205.1">
    <property type="nucleotide sequence ID" value="NZ_CP023275.1"/>
</dbReference>
<dbReference type="Proteomes" id="UP000217349">
    <property type="component" value="Chromosome"/>
</dbReference>
<name>A0A290HTC3_9BACT</name>
<accession>A0A290HTC3</accession>
<proteinExistence type="predicted"/>
<dbReference type="GO" id="GO:0003677">
    <property type="term" value="F:DNA binding"/>
    <property type="evidence" value="ECO:0007669"/>
    <property type="project" value="InterPro"/>
</dbReference>
<dbReference type="KEGG" id="sulj:SJPD1_0964"/>
<sequence length="87" mass="9621">MKKVKISQEPDSEHLTCSKDFGKAVQYRRTSLGLTRQLAANLCNINERTMDKIEKGNEAVGLNNALKVANALGIEIQFTIKGNSDEL</sequence>
<evidence type="ECO:0000313" key="2">
    <source>
        <dbReference type="EMBL" id="ATB69076.1"/>
    </source>
</evidence>
<dbReference type="InterPro" id="IPR010982">
    <property type="entry name" value="Lambda_DNA-bd_dom_sf"/>
</dbReference>
<feature type="domain" description="HTH cro/C1-type" evidence="1">
    <location>
        <begin position="25"/>
        <end position="83"/>
    </location>
</feature>
<organism evidence="2 3">
    <name type="scientific">Sulfurospirillum diekertiae</name>
    <dbReference type="NCBI Taxonomy" id="1854492"/>
    <lineage>
        <taxon>Bacteria</taxon>
        <taxon>Pseudomonadati</taxon>
        <taxon>Campylobacterota</taxon>
        <taxon>Epsilonproteobacteria</taxon>
        <taxon>Campylobacterales</taxon>
        <taxon>Sulfurospirillaceae</taxon>
        <taxon>Sulfurospirillum</taxon>
    </lineage>
</organism>
<evidence type="ECO:0000259" key="1">
    <source>
        <dbReference type="PROSITE" id="PS50943"/>
    </source>
</evidence>
<gene>
    <name evidence="2" type="ORF">SJPD1_0964</name>
</gene>
<dbReference type="Pfam" id="PF01381">
    <property type="entry name" value="HTH_3"/>
    <property type="match status" value="1"/>
</dbReference>
<reference evidence="3" key="1">
    <citation type="submission" date="2017-09" db="EMBL/GenBank/DDBJ databases">
        <title>The complete genome of Sulfurospirillum sp. JPD-1.</title>
        <authorList>
            <person name="Goris T."/>
        </authorList>
    </citation>
    <scope>NUCLEOTIDE SEQUENCE [LARGE SCALE GENOMIC DNA]</scope>
    <source>
        <strain evidence="3">JPD-1</strain>
    </source>
</reference>
<dbReference type="EMBL" id="CP023275">
    <property type="protein sequence ID" value="ATB69076.1"/>
    <property type="molecule type" value="Genomic_DNA"/>
</dbReference>
<dbReference type="AlphaFoldDB" id="A0A290HTC3"/>
<protein>
    <submittedName>
        <fullName evidence="2">Antitoxin HipB</fullName>
    </submittedName>
</protein>
<dbReference type="OrthoDB" id="5521004at2"/>
<dbReference type="Gene3D" id="1.10.260.40">
    <property type="entry name" value="lambda repressor-like DNA-binding domains"/>
    <property type="match status" value="1"/>
</dbReference>
<evidence type="ECO:0000313" key="3">
    <source>
        <dbReference type="Proteomes" id="UP000217349"/>
    </source>
</evidence>
<dbReference type="SUPFAM" id="SSF47413">
    <property type="entry name" value="lambda repressor-like DNA-binding domains"/>
    <property type="match status" value="1"/>
</dbReference>
<dbReference type="CDD" id="cd00093">
    <property type="entry name" value="HTH_XRE"/>
    <property type="match status" value="1"/>
</dbReference>